<dbReference type="AlphaFoldDB" id="A0A918JK70"/>
<proteinExistence type="inferred from homology"/>
<evidence type="ECO:0000313" key="6">
    <source>
        <dbReference type="Proteomes" id="UP000631300"/>
    </source>
</evidence>
<evidence type="ECO:0000259" key="4">
    <source>
        <dbReference type="Pfam" id="PF22624"/>
    </source>
</evidence>
<dbReference type="Proteomes" id="UP000631300">
    <property type="component" value="Unassembled WGS sequence"/>
</dbReference>
<evidence type="ECO:0000256" key="1">
    <source>
        <dbReference type="ARBA" id="ARBA00010990"/>
    </source>
</evidence>
<dbReference type="GO" id="GO:0005829">
    <property type="term" value="C:cytosol"/>
    <property type="evidence" value="ECO:0007669"/>
    <property type="project" value="TreeGrafter"/>
</dbReference>
<dbReference type="InterPro" id="IPR055066">
    <property type="entry name" value="AASDHPPT_N"/>
</dbReference>
<dbReference type="Pfam" id="PF01648">
    <property type="entry name" value="ACPS"/>
    <property type="match status" value="1"/>
</dbReference>
<evidence type="ECO:0000259" key="3">
    <source>
        <dbReference type="Pfam" id="PF01648"/>
    </source>
</evidence>
<comment type="similarity">
    <text evidence="1">Belongs to the P-Pant transferase superfamily. Gsp/Sfp/HetI/AcpT family.</text>
</comment>
<dbReference type="PANTHER" id="PTHR12215">
    <property type="entry name" value="PHOSPHOPANTETHEINE TRANSFERASE"/>
    <property type="match status" value="1"/>
</dbReference>
<feature type="domain" description="4'-phosphopantetheinyl transferase N-terminal" evidence="4">
    <location>
        <begin position="6"/>
        <end position="87"/>
    </location>
</feature>
<name>A0A918JK70_9ALTE</name>
<dbReference type="PANTHER" id="PTHR12215:SF10">
    <property type="entry name" value="L-AMINOADIPATE-SEMIALDEHYDE DEHYDROGENASE-PHOSPHOPANTETHEINYL TRANSFERASE"/>
    <property type="match status" value="1"/>
</dbReference>
<dbReference type="InterPro" id="IPR050559">
    <property type="entry name" value="P-Pant_transferase_sf"/>
</dbReference>
<dbReference type="GO" id="GO:0019878">
    <property type="term" value="P:lysine biosynthetic process via aminoadipic acid"/>
    <property type="evidence" value="ECO:0007669"/>
    <property type="project" value="TreeGrafter"/>
</dbReference>
<dbReference type="Pfam" id="PF22624">
    <property type="entry name" value="AASDHPPT_N"/>
    <property type="match status" value="1"/>
</dbReference>
<reference evidence="5" key="2">
    <citation type="submission" date="2020-09" db="EMBL/GenBank/DDBJ databases">
        <authorList>
            <person name="Sun Q."/>
            <person name="Kim S."/>
        </authorList>
    </citation>
    <scope>NUCLEOTIDE SEQUENCE</scope>
    <source>
        <strain evidence="5">KCTC 22164</strain>
    </source>
</reference>
<gene>
    <name evidence="5" type="ORF">GCM10007391_18340</name>
</gene>
<dbReference type="EMBL" id="BMXP01000003">
    <property type="protein sequence ID" value="GGW84890.1"/>
    <property type="molecule type" value="Genomic_DNA"/>
</dbReference>
<dbReference type="SUPFAM" id="SSF56214">
    <property type="entry name" value="4'-phosphopantetheinyl transferase"/>
    <property type="match status" value="2"/>
</dbReference>
<evidence type="ECO:0000313" key="5">
    <source>
        <dbReference type="EMBL" id="GGW84890.1"/>
    </source>
</evidence>
<dbReference type="InterPro" id="IPR037143">
    <property type="entry name" value="4-PPantetheinyl_Trfase_dom_sf"/>
</dbReference>
<dbReference type="InterPro" id="IPR008278">
    <property type="entry name" value="4-PPantetheinyl_Trfase_dom"/>
</dbReference>
<sequence length="225" mass="24987">MASGKYDACYAQLTADETQRVATFKANKRRQQFVIGRGALRAILRRYCADAAAEFCVNEHGKPALKDAASGVHFNLSHSGSTIAIAVAAQPVGVDIETHKVRRNLQQIADSVFHPREWHPGMWGTEAQQLQHFYRLWTLKEALVKATGQGLSVPLTSFYFDFQSAARPEVHWHKAAERNTEDWLFAQREISTGVSLAIALQSAADDLPLSIHTFEGEHCLTVAND</sequence>
<organism evidence="5 6">
    <name type="scientific">Alteromonas halophila</name>
    <dbReference type="NCBI Taxonomy" id="516698"/>
    <lineage>
        <taxon>Bacteria</taxon>
        <taxon>Pseudomonadati</taxon>
        <taxon>Pseudomonadota</taxon>
        <taxon>Gammaproteobacteria</taxon>
        <taxon>Alteromonadales</taxon>
        <taxon>Alteromonadaceae</taxon>
        <taxon>Alteromonas/Salinimonas group</taxon>
        <taxon>Alteromonas</taxon>
    </lineage>
</organism>
<protein>
    <submittedName>
        <fullName evidence="5">4'-phosphopantetheinyl transferase</fullName>
    </submittedName>
</protein>
<feature type="domain" description="4'-phosphopantetheinyl transferase" evidence="3">
    <location>
        <begin position="91"/>
        <end position="179"/>
    </location>
</feature>
<dbReference type="GO" id="GO:0008897">
    <property type="term" value="F:holo-[acyl-carrier-protein] synthase activity"/>
    <property type="evidence" value="ECO:0007669"/>
    <property type="project" value="InterPro"/>
</dbReference>
<keyword evidence="2 5" id="KW-0808">Transferase</keyword>
<reference evidence="5" key="1">
    <citation type="journal article" date="2014" name="Int. J. Syst. Evol. Microbiol.">
        <title>Complete genome sequence of Corynebacterium casei LMG S-19264T (=DSM 44701T), isolated from a smear-ripened cheese.</title>
        <authorList>
            <consortium name="US DOE Joint Genome Institute (JGI-PGF)"/>
            <person name="Walter F."/>
            <person name="Albersmeier A."/>
            <person name="Kalinowski J."/>
            <person name="Ruckert C."/>
        </authorList>
    </citation>
    <scope>NUCLEOTIDE SEQUENCE</scope>
    <source>
        <strain evidence="5">KCTC 22164</strain>
    </source>
</reference>
<accession>A0A918JK70</accession>
<dbReference type="Gene3D" id="3.90.470.20">
    <property type="entry name" value="4'-phosphopantetheinyl transferase domain"/>
    <property type="match status" value="2"/>
</dbReference>
<evidence type="ECO:0000256" key="2">
    <source>
        <dbReference type="ARBA" id="ARBA00022679"/>
    </source>
</evidence>
<keyword evidence="6" id="KW-1185">Reference proteome</keyword>
<dbReference type="GO" id="GO:0000287">
    <property type="term" value="F:magnesium ion binding"/>
    <property type="evidence" value="ECO:0007669"/>
    <property type="project" value="InterPro"/>
</dbReference>
<comment type="caution">
    <text evidence="5">The sequence shown here is derived from an EMBL/GenBank/DDBJ whole genome shotgun (WGS) entry which is preliminary data.</text>
</comment>